<accession>A0A9W8YPR3</accession>
<feature type="region of interest" description="Disordered" evidence="1">
    <location>
        <begin position="304"/>
        <end position="329"/>
    </location>
</feature>
<dbReference type="InterPro" id="IPR001810">
    <property type="entry name" value="F-box_dom"/>
</dbReference>
<dbReference type="Gene3D" id="1.20.1280.50">
    <property type="match status" value="1"/>
</dbReference>
<dbReference type="Pfam" id="PF12937">
    <property type="entry name" value="F-box-like"/>
    <property type="match status" value="1"/>
</dbReference>
<evidence type="ECO:0000256" key="1">
    <source>
        <dbReference type="SAM" id="MobiDB-lite"/>
    </source>
</evidence>
<dbReference type="AlphaFoldDB" id="A0A9W8YPR3"/>
<dbReference type="SMART" id="SM00256">
    <property type="entry name" value="FBOX"/>
    <property type="match status" value="1"/>
</dbReference>
<feature type="domain" description="F-box" evidence="2">
    <location>
        <begin position="8"/>
        <end position="57"/>
    </location>
</feature>
<evidence type="ECO:0000259" key="2">
    <source>
        <dbReference type="PROSITE" id="PS50181"/>
    </source>
</evidence>
<dbReference type="Proteomes" id="UP001140453">
    <property type="component" value="Unassembled WGS sequence"/>
</dbReference>
<keyword evidence="4" id="KW-1185">Reference proteome</keyword>
<organism evidence="3 4">
    <name type="scientific">Gnomoniopsis smithogilvyi</name>
    <dbReference type="NCBI Taxonomy" id="1191159"/>
    <lineage>
        <taxon>Eukaryota</taxon>
        <taxon>Fungi</taxon>
        <taxon>Dikarya</taxon>
        <taxon>Ascomycota</taxon>
        <taxon>Pezizomycotina</taxon>
        <taxon>Sordariomycetes</taxon>
        <taxon>Sordariomycetidae</taxon>
        <taxon>Diaporthales</taxon>
        <taxon>Gnomoniaceae</taxon>
        <taxon>Gnomoniopsis</taxon>
    </lineage>
</organism>
<dbReference type="SUPFAM" id="SSF81383">
    <property type="entry name" value="F-box domain"/>
    <property type="match status" value="1"/>
</dbReference>
<evidence type="ECO:0000313" key="4">
    <source>
        <dbReference type="Proteomes" id="UP001140453"/>
    </source>
</evidence>
<protein>
    <recommendedName>
        <fullName evidence="2">F-box domain-containing protein</fullName>
    </recommendedName>
</protein>
<dbReference type="InterPro" id="IPR011044">
    <property type="entry name" value="Quino_amine_DH_bsu"/>
</dbReference>
<reference evidence="3" key="1">
    <citation type="submission" date="2022-10" db="EMBL/GenBank/DDBJ databases">
        <title>Tapping the CABI collections for fungal endophytes: first genome assemblies for Collariella, Neodidymelliopsis, Ascochyta clinopodiicola, Didymella pomorum, Didymosphaeria variabile, Neocosmospora piperis and Neocucurbitaria cava.</title>
        <authorList>
            <person name="Hill R."/>
        </authorList>
    </citation>
    <scope>NUCLEOTIDE SEQUENCE</scope>
    <source>
        <strain evidence="3">IMI 355082</strain>
    </source>
</reference>
<gene>
    <name evidence="3" type="ORF">N0V93_006488</name>
</gene>
<evidence type="ECO:0000313" key="3">
    <source>
        <dbReference type="EMBL" id="KAJ4389026.1"/>
    </source>
</evidence>
<proteinExistence type="predicted"/>
<dbReference type="OrthoDB" id="550575at2759"/>
<comment type="caution">
    <text evidence="3">The sequence shown here is derived from an EMBL/GenBank/DDBJ whole genome shotgun (WGS) entry which is preliminary data.</text>
</comment>
<feature type="compositionally biased region" description="Polar residues" evidence="1">
    <location>
        <begin position="512"/>
        <end position="528"/>
    </location>
</feature>
<dbReference type="InterPro" id="IPR036047">
    <property type="entry name" value="F-box-like_dom_sf"/>
</dbReference>
<dbReference type="CDD" id="cd09917">
    <property type="entry name" value="F-box_SF"/>
    <property type="match status" value="1"/>
</dbReference>
<dbReference type="EMBL" id="JAPEVB010000004">
    <property type="protein sequence ID" value="KAJ4389026.1"/>
    <property type="molecule type" value="Genomic_DNA"/>
</dbReference>
<feature type="region of interest" description="Disordered" evidence="1">
    <location>
        <begin position="509"/>
        <end position="528"/>
    </location>
</feature>
<dbReference type="PROSITE" id="PS50181">
    <property type="entry name" value="FBOX"/>
    <property type="match status" value="1"/>
</dbReference>
<dbReference type="SUPFAM" id="SSF50969">
    <property type="entry name" value="YVTN repeat-like/Quinoprotein amine dehydrogenase"/>
    <property type="match status" value="1"/>
</dbReference>
<name>A0A9W8YPR3_9PEZI</name>
<sequence>MAAIMEQSDPLRLLPSEIILHVLEFAPPSTLASLTRVSKTWHQFIDVDHQDAIYSSPRKTGYPRGAKDFTFLSTGSSFSKYYHGVSSWKDLCKRQTLLSRNWAAVKPETRESIIQVGRSRVWRFKPDFQRRFFLSTSHDGGFHVTDMDTGRIIWELPSTEVRPFAHLEYQDGTAVWDRYGNALEVWKTDFPDGVRGEFRRVAILDHDCETRGFQLAYHTLCVASSEAEGFVYDMTQTPPVLETHITLPEGAMGHVYQDANAVLFSMAERGFYFYEKSTGEFLGSLDGIGCRKYRHFKHPPTRSPSLFDPDRFEPRRPVYPPSNPRTDRLTPLRLERGPLSGVIQTPIEEDDWGAGMIDGHVFVGLSRGGRILICPKWREALKSKQDSTIPPNWTIIECEDNGDGFDLGGWLSIKDNMFLCEMVGRIHIISLNEDGEVYQANERPSWSLSTASSSELKVPVSFMALYDDCIMSTFSTLGWDSEEERADDQPLPIRRIFPTKAIRVLSFAPETEGSQSQSEGLWNASNPRPSIQAHGRSLGQFMDLIAILGGNIDGVDGDELVLEGDEDTEVHLHYEDEEENLDDDSDQGDIHS</sequence>